<dbReference type="AlphaFoldDB" id="A0A5A7P9M2"/>
<proteinExistence type="predicted"/>
<comment type="caution">
    <text evidence="1">The sequence shown here is derived from an EMBL/GenBank/DDBJ whole genome shotgun (WGS) entry which is preliminary data.</text>
</comment>
<sequence length="110" mass="12083">MFHIINPNTQFEIPILIPDLIPKSRTQHKIKRNSRQKAIHTALTLLRPISGGGGIGRWHVPALLAPRHHQNRAAGGARRVGTQPRVDARHMEGVAALGQHPDLLAGGELR</sequence>
<protein>
    <submittedName>
        <fullName evidence="1">Membrane-associated protein TcaA</fullName>
    </submittedName>
</protein>
<name>A0A5A7P9M2_STRAF</name>
<keyword evidence="2" id="KW-1185">Reference proteome</keyword>
<organism evidence="1 2">
    <name type="scientific">Striga asiatica</name>
    <name type="common">Asiatic witchweed</name>
    <name type="synonym">Buchnera asiatica</name>
    <dbReference type="NCBI Taxonomy" id="4170"/>
    <lineage>
        <taxon>Eukaryota</taxon>
        <taxon>Viridiplantae</taxon>
        <taxon>Streptophyta</taxon>
        <taxon>Embryophyta</taxon>
        <taxon>Tracheophyta</taxon>
        <taxon>Spermatophyta</taxon>
        <taxon>Magnoliopsida</taxon>
        <taxon>eudicotyledons</taxon>
        <taxon>Gunneridae</taxon>
        <taxon>Pentapetalae</taxon>
        <taxon>asterids</taxon>
        <taxon>lamiids</taxon>
        <taxon>Lamiales</taxon>
        <taxon>Orobanchaceae</taxon>
        <taxon>Buchnereae</taxon>
        <taxon>Striga</taxon>
    </lineage>
</organism>
<evidence type="ECO:0000313" key="1">
    <source>
        <dbReference type="EMBL" id="GER29351.1"/>
    </source>
</evidence>
<dbReference type="Proteomes" id="UP000325081">
    <property type="component" value="Unassembled WGS sequence"/>
</dbReference>
<reference evidence="2" key="1">
    <citation type="journal article" date="2019" name="Curr. Biol.">
        <title>Genome Sequence of Striga asiatica Provides Insight into the Evolution of Plant Parasitism.</title>
        <authorList>
            <person name="Yoshida S."/>
            <person name="Kim S."/>
            <person name="Wafula E.K."/>
            <person name="Tanskanen J."/>
            <person name="Kim Y.M."/>
            <person name="Honaas L."/>
            <person name="Yang Z."/>
            <person name="Spallek T."/>
            <person name="Conn C.E."/>
            <person name="Ichihashi Y."/>
            <person name="Cheong K."/>
            <person name="Cui S."/>
            <person name="Der J.P."/>
            <person name="Gundlach H."/>
            <person name="Jiao Y."/>
            <person name="Hori C."/>
            <person name="Ishida J.K."/>
            <person name="Kasahara H."/>
            <person name="Kiba T."/>
            <person name="Kim M.S."/>
            <person name="Koo N."/>
            <person name="Laohavisit A."/>
            <person name="Lee Y.H."/>
            <person name="Lumba S."/>
            <person name="McCourt P."/>
            <person name="Mortimer J.C."/>
            <person name="Mutuku J.M."/>
            <person name="Nomura T."/>
            <person name="Sasaki-Sekimoto Y."/>
            <person name="Seto Y."/>
            <person name="Wang Y."/>
            <person name="Wakatake T."/>
            <person name="Sakakibara H."/>
            <person name="Demura T."/>
            <person name="Yamaguchi S."/>
            <person name="Yoneyama K."/>
            <person name="Manabe R.I."/>
            <person name="Nelson D.C."/>
            <person name="Schulman A.H."/>
            <person name="Timko M.P."/>
            <person name="dePamphilis C.W."/>
            <person name="Choi D."/>
            <person name="Shirasu K."/>
        </authorList>
    </citation>
    <scope>NUCLEOTIDE SEQUENCE [LARGE SCALE GENOMIC DNA]</scope>
    <source>
        <strain evidence="2">cv. UVA1</strain>
    </source>
</reference>
<dbReference type="EMBL" id="BKCP01003669">
    <property type="protein sequence ID" value="GER29351.1"/>
    <property type="molecule type" value="Genomic_DNA"/>
</dbReference>
<accession>A0A5A7P9M2</accession>
<gene>
    <name evidence="1" type="ORF">STAS_05208</name>
</gene>
<evidence type="ECO:0000313" key="2">
    <source>
        <dbReference type="Proteomes" id="UP000325081"/>
    </source>
</evidence>